<evidence type="ECO:0000313" key="2">
    <source>
        <dbReference type="Proteomes" id="UP001140217"/>
    </source>
</evidence>
<dbReference type="Proteomes" id="UP001140217">
    <property type="component" value="Unassembled WGS sequence"/>
</dbReference>
<dbReference type="OrthoDB" id="5512521at2759"/>
<reference evidence="1" key="1">
    <citation type="submission" date="2022-07" db="EMBL/GenBank/DDBJ databases">
        <title>Phylogenomic reconstructions and comparative analyses of Kickxellomycotina fungi.</title>
        <authorList>
            <person name="Reynolds N.K."/>
            <person name="Stajich J.E."/>
            <person name="Barry K."/>
            <person name="Grigoriev I.V."/>
            <person name="Crous P."/>
            <person name="Smith M.E."/>
        </authorList>
    </citation>
    <scope>NUCLEOTIDE SEQUENCE</scope>
    <source>
        <strain evidence="1">NBRC 105414</strain>
    </source>
</reference>
<comment type="caution">
    <text evidence="1">The sequence shown here is derived from an EMBL/GenBank/DDBJ whole genome shotgun (WGS) entry which is preliminary data.</text>
</comment>
<sequence>MQTDGRYNYALMTTPALLYSADATWFEPLPTDDIDVDLAQIMPLPDDDVYEGFYEDTWADLNKKDLLK</sequence>
<organism evidence="1 2">
    <name type="scientific">Coemansia javaensis</name>
    <dbReference type="NCBI Taxonomy" id="2761396"/>
    <lineage>
        <taxon>Eukaryota</taxon>
        <taxon>Fungi</taxon>
        <taxon>Fungi incertae sedis</taxon>
        <taxon>Zoopagomycota</taxon>
        <taxon>Kickxellomycotina</taxon>
        <taxon>Kickxellomycetes</taxon>
        <taxon>Kickxellales</taxon>
        <taxon>Kickxellaceae</taxon>
        <taxon>Coemansia</taxon>
    </lineage>
</organism>
<accession>A0A9W8LGP4</accession>
<protein>
    <submittedName>
        <fullName evidence="1">Uncharacterized protein</fullName>
    </submittedName>
</protein>
<evidence type="ECO:0000313" key="1">
    <source>
        <dbReference type="EMBL" id="KAJ2778463.1"/>
    </source>
</evidence>
<dbReference type="EMBL" id="JANBUL010000228">
    <property type="protein sequence ID" value="KAJ2778463.1"/>
    <property type="molecule type" value="Genomic_DNA"/>
</dbReference>
<dbReference type="AlphaFoldDB" id="A0A9W8LGP4"/>
<proteinExistence type="predicted"/>
<keyword evidence="2" id="KW-1185">Reference proteome</keyword>
<name>A0A9W8LGP4_9FUNG</name>
<gene>
    <name evidence="1" type="ORF">H4R18_004590</name>
</gene>